<evidence type="ECO:0000256" key="1">
    <source>
        <dbReference type="SAM" id="MobiDB-lite"/>
    </source>
</evidence>
<name>A0A7W9M4U3_9PSEU</name>
<accession>A0A7W9M4U3</accession>
<proteinExistence type="predicted"/>
<comment type="caution">
    <text evidence="3">The sequence shown here is derived from an EMBL/GenBank/DDBJ whole genome shotgun (WGS) entry which is preliminary data.</text>
</comment>
<feature type="transmembrane region" description="Helical" evidence="2">
    <location>
        <begin position="5"/>
        <end position="24"/>
    </location>
</feature>
<keyword evidence="2" id="KW-1133">Transmembrane helix</keyword>
<reference evidence="3 4" key="1">
    <citation type="submission" date="2020-08" db="EMBL/GenBank/DDBJ databases">
        <title>Sequencing the genomes of 1000 actinobacteria strains.</title>
        <authorList>
            <person name="Klenk H.-P."/>
        </authorList>
    </citation>
    <scope>NUCLEOTIDE SEQUENCE [LARGE SCALE GENOMIC DNA]</scope>
    <source>
        <strain evidence="3 4">DSM 45486</strain>
    </source>
</reference>
<feature type="transmembrane region" description="Helical" evidence="2">
    <location>
        <begin position="30"/>
        <end position="54"/>
    </location>
</feature>
<dbReference type="EMBL" id="JACHMO010000001">
    <property type="protein sequence ID" value="MBB5807403.1"/>
    <property type="molecule type" value="Genomic_DNA"/>
</dbReference>
<evidence type="ECO:0000256" key="2">
    <source>
        <dbReference type="SAM" id="Phobius"/>
    </source>
</evidence>
<gene>
    <name evidence="3" type="ORF">F4560_007171</name>
</gene>
<keyword evidence="2" id="KW-0472">Membrane</keyword>
<keyword evidence="4" id="KW-1185">Reference proteome</keyword>
<sequence>MRWLWLIGGLVLVAAAVVVLWIGLEKADQLFSVIGGSAGVVGLAASIHGLRAVLSSSPPAGGRNDNTVSGSVILGPNTQIGSVGGNVQLPPAYRPDGGQDSA</sequence>
<evidence type="ECO:0000313" key="3">
    <source>
        <dbReference type="EMBL" id="MBB5807403.1"/>
    </source>
</evidence>
<protein>
    <submittedName>
        <fullName evidence="3">Uncharacterized protein</fullName>
    </submittedName>
</protein>
<dbReference type="Proteomes" id="UP000552097">
    <property type="component" value="Unassembled WGS sequence"/>
</dbReference>
<dbReference type="AlphaFoldDB" id="A0A7W9M4U3"/>
<evidence type="ECO:0000313" key="4">
    <source>
        <dbReference type="Proteomes" id="UP000552097"/>
    </source>
</evidence>
<feature type="region of interest" description="Disordered" evidence="1">
    <location>
        <begin position="79"/>
        <end position="102"/>
    </location>
</feature>
<keyword evidence="2" id="KW-0812">Transmembrane</keyword>
<organism evidence="3 4">
    <name type="scientific">Saccharothrix ecbatanensis</name>
    <dbReference type="NCBI Taxonomy" id="1105145"/>
    <lineage>
        <taxon>Bacteria</taxon>
        <taxon>Bacillati</taxon>
        <taxon>Actinomycetota</taxon>
        <taxon>Actinomycetes</taxon>
        <taxon>Pseudonocardiales</taxon>
        <taxon>Pseudonocardiaceae</taxon>
        <taxon>Saccharothrix</taxon>
    </lineage>
</organism>
<dbReference type="RefSeq" id="WP_184927466.1">
    <property type="nucleotide sequence ID" value="NZ_JACHMO010000001.1"/>
</dbReference>